<evidence type="ECO:0000256" key="1">
    <source>
        <dbReference type="SAM" id="MobiDB-lite"/>
    </source>
</evidence>
<keyword evidence="4" id="KW-1185">Reference proteome</keyword>
<dbReference type="Proteomes" id="UP000239589">
    <property type="component" value="Unassembled WGS sequence"/>
</dbReference>
<feature type="region of interest" description="Disordered" evidence="1">
    <location>
        <begin position="28"/>
        <end position="48"/>
    </location>
</feature>
<dbReference type="OrthoDB" id="5517735at2"/>
<dbReference type="RefSeq" id="WP_104388571.1">
    <property type="nucleotide sequence ID" value="NZ_PGEM01000109.1"/>
</dbReference>
<reference evidence="3 4" key="1">
    <citation type="submission" date="2018-02" db="EMBL/GenBank/DDBJ databases">
        <title>Discovery of a pederin family compound in a non-symbiotic bloom-forming cyanobacterium.</title>
        <authorList>
            <person name="Kust A."/>
            <person name="Mares J."/>
            <person name="Jokela J."/>
            <person name="Urajova P."/>
            <person name="Hajek J."/>
            <person name="Saurav K."/>
            <person name="Voracova K."/>
            <person name="Fewer D.P."/>
            <person name="Haapaniemi E."/>
            <person name="Permi P."/>
            <person name="Rehakova K."/>
            <person name="Sivonen K."/>
            <person name="Hrouzek P."/>
        </authorList>
    </citation>
    <scope>NUCLEOTIDE SEQUENCE [LARGE SCALE GENOMIC DNA]</scope>
    <source>
        <strain evidence="3 4">CHARLIE-1</strain>
    </source>
</reference>
<comment type="caution">
    <text evidence="3">The sequence shown here is derived from an EMBL/GenBank/DDBJ whole genome shotgun (WGS) entry which is preliminary data.</text>
</comment>
<evidence type="ECO:0000313" key="4">
    <source>
        <dbReference type="Proteomes" id="UP000239589"/>
    </source>
</evidence>
<accession>A0A2S6CS54</accession>
<feature type="signal peptide" evidence="2">
    <location>
        <begin position="1"/>
        <end position="27"/>
    </location>
</feature>
<proteinExistence type="predicted"/>
<dbReference type="AlphaFoldDB" id="A0A2S6CS54"/>
<gene>
    <name evidence="3" type="ORF">CUN59_14825</name>
</gene>
<feature type="chain" id="PRO_5015505398" evidence="2">
    <location>
        <begin position="28"/>
        <end position="170"/>
    </location>
</feature>
<keyword evidence="2" id="KW-0732">Signal</keyword>
<dbReference type="PROSITE" id="PS51257">
    <property type="entry name" value="PROKAR_LIPOPROTEIN"/>
    <property type="match status" value="1"/>
</dbReference>
<evidence type="ECO:0000256" key="2">
    <source>
        <dbReference type="SAM" id="SignalP"/>
    </source>
</evidence>
<name>A0A2S6CS54_9CYAN</name>
<organism evidence="3 4">
    <name type="scientific">Cuspidothrix issatschenkoi CHARLIE-1</name>
    <dbReference type="NCBI Taxonomy" id="2052836"/>
    <lineage>
        <taxon>Bacteria</taxon>
        <taxon>Bacillati</taxon>
        <taxon>Cyanobacteriota</taxon>
        <taxon>Cyanophyceae</taxon>
        <taxon>Nostocales</taxon>
        <taxon>Aphanizomenonaceae</taxon>
        <taxon>Cuspidothrix</taxon>
    </lineage>
</organism>
<sequence length="170" mass="18195">MLINRGQRVLTAVLLSIILLTTACSSAKPPSRFDQVQKESTQKKSGQAVVKNATQGSKLNDFFPKGGNGYDRVFTQEKKGFSGANLKKDGKVLAELAISDTSSTPGTASKFANSTKKIGGYPAVEMGKTQTSVLVNKYQVKVISKSPTFTASDRAAWIEKFNLSGLASLK</sequence>
<evidence type="ECO:0000313" key="3">
    <source>
        <dbReference type="EMBL" id="PPJ62573.1"/>
    </source>
</evidence>
<protein>
    <submittedName>
        <fullName evidence="3">Uncharacterized protein</fullName>
    </submittedName>
</protein>
<dbReference type="EMBL" id="PGEM01000109">
    <property type="protein sequence ID" value="PPJ62573.1"/>
    <property type="molecule type" value="Genomic_DNA"/>
</dbReference>